<accession>A0ABQ5BJB3</accession>
<sequence>MSFSLRWDYHYEYGSALLKHGENGTKIVDYRFYGLTGESELNGSNLVQETNNKIVVIQERLEAAKLSKELACKSFVGDPKRLSELTWESKDQASSKCPQLFVDSANA</sequence>
<proteinExistence type="predicted"/>
<reference evidence="1" key="2">
    <citation type="submission" date="2022-01" db="EMBL/GenBank/DDBJ databases">
        <authorList>
            <person name="Yamashiro T."/>
            <person name="Shiraishi A."/>
            <person name="Satake H."/>
            <person name="Nakayama K."/>
        </authorList>
    </citation>
    <scope>NUCLEOTIDE SEQUENCE</scope>
</reference>
<dbReference type="Proteomes" id="UP001151760">
    <property type="component" value="Unassembled WGS sequence"/>
</dbReference>
<organism evidence="1 2">
    <name type="scientific">Tanacetum coccineum</name>
    <dbReference type="NCBI Taxonomy" id="301880"/>
    <lineage>
        <taxon>Eukaryota</taxon>
        <taxon>Viridiplantae</taxon>
        <taxon>Streptophyta</taxon>
        <taxon>Embryophyta</taxon>
        <taxon>Tracheophyta</taxon>
        <taxon>Spermatophyta</taxon>
        <taxon>Magnoliopsida</taxon>
        <taxon>eudicotyledons</taxon>
        <taxon>Gunneridae</taxon>
        <taxon>Pentapetalae</taxon>
        <taxon>asterids</taxon>
        <taxon>campanulids</taxon>
        <taxon>Asterales</taxon>
        <taxon>Asteraceae</taxon>
        <taxon>Asteroideae</taxon>
        <taxon>Anthemideae</taxon>
        <taxon>Anthemidinae</taxon>
        <taxon>Tanacetum</taxon>
    </lineage>
</organism>
<evidence type="ECO:0000313" key="1">
    <source>
        <dbReference type="EMBL" id="GJT14885.1"/>
    </source>
</evidence>
<evidence type="ECO:0000313" key="2">
    <source>
        <dbReference type="Proteomes" id="UP001151760"/>
    </source>
</evidence>
<protein>
    <submittedName>
        <fullName evidence="1">Uncharacterized protein</fullName>
    </submittedName>
</protein>
<comment type="caution">
    <text evidence="1">The sequence shown here is derived from an EMBL/GenBank/DDBJ whole genome shotgun (WGS) entry which is preliminary data.</text>
</comment>
<dbReference type="EMBL" id="BQNB010013352">
    <property type="protein sequence ID" value="GJT14885.1"/>
    <property type="molecule type" value="Genomic_DNA"/>
</dbReference>
<name>A0ABQ5BJB3_9ASTR</name>
<gene>
    <name evidence="1" type="ORF">Tco_0873591</name>
</gene>
<keyword evidence="2" id="KW-1185">Reference proteome</keyword>
<reference evidence="1" key="1">
    <citation type="journal article" date="2022" name="Int. J. Mol. Sci.">
        <title>Draft Genome of Tanacetum Coccineum: Genomic Comparison of Closely Related Tanacetum-Family Plants.</title>
        <authorList>
            <person name="Yamashiro T."/>
            <person name="Shiraishi A."/>
            <person name="Nakayama K."/>
            <person name="Satake H."/>
        </authorList>
    </citation>
    <scope>NUCLEOTIDE SEQUENCE</scope>
</reference>